<dbReference type="InterPro" id="IPR025196">
    <property type="entry name" value="DUF4126"/>
</dbReference>
<proteinExistence type="predicted"/>
<sequence length="189" mass="19262">MESMFALATGLSLAAAVGLNAYIPLLSIGILSRLGLIELVGPFDLIGHGLVLAILAVLAIIDFVGDKLPAIDSGFHALGLIISPVAGAIVTLSSQGDLVTIHPVLLVVAGLIVALSTHGSRAAMRPIITAATGGTANPVVSAIEDASALVLTILAIFLPVVALVVAIAGAFVAYRVFRRATSVWQKREA</sequence>
<organism evidence="3 4">
    <name type="scientific">Candidatus Viridilinea halotolerans</name>
    <dbReference type="NCBI Taxonomy" id="2491704"/>
    <lineage>
        <taxon>Bacteria</taxon>
        <taxon>Bacillati</taxon>
        <taxon>Chloroflexota</taxon>
        <taxon>Chloroflexia</taxon>
        <taxon>Chloroflexales</taxon>
        <taxon>Chloroflexineae</taxon>
        <taxon>Oscillochloridaceae</taxon>
        <taxon>Candidatus Viridilinea</taxon>
    </lineage>
</organism>
<feature type="transmembrane region" description="Helical" evidence="1">
    <location>
        <begin position="98"/>
        <end position="115"/>
    </location>
</feature>
<dbReference type="AlphaFoldDB" id="A0A426TQ92"/>
<evidence type="ECO:0000256" key="1">
    <source>
        <dbReference type="SAM" id="Phobius"/>
    </source>
</evidence>
<feature type="domain" description="DUF4126" evidence="2">
    <location>
        <begin position="7"/>
        <end position="179"/>
    </location>
</feature>
<name>A0A426TQ92_9CHLR</name>
<feature type="transmembrane region" description="Helical" evidence="1">
    <location>
        <begin position="149"/>
        <end position="177"/>
    </location>
</feature>
<comment type="caution">
    <text evidence="3">The sequence shown here is derived from an EMBL/GenBank/DDBJ whole genome shotgun (WGS) entry which is preliminary data.</text>
</comment>
<keyword evidence="1" id="KW-0812">Transmembrane</keyword>
<dbReference type="Proteomes" id="UP000280307">
    <property type="component" value="Unassembled WGS sequence"/>
</dbReference>
<gene>
    <name evidence="3" type="ORF">EI684_23300</name>
</gene>
<accession>A0A426TQ92</accession>
<dbReference type="Pfam" id="PF13548">
    <property type="entry name" value="DUF4126"/>
    <property type="match status" value="1"/>
</dbReference>
<feature type="transmembrane region" description="Helical" evidence="1">
    <location>
        <begin position="75"/>
        <end position="92"/>
    </location>
</feature>
<feature type="transmembrane region" description="Helical" evidence="1">
    <location>
        <begin position="45"/>
        <end position="63"/>
    </location>
</feature>
<evidence type="ECO:0000259" key="2">
    <source>
        <dbReference type="Pfam" id="PF13548"/>
    </source>
</evidence>
<keyword evidence="1" id="KW-1133">Transmembrane helix</keyword>
<keyword evidence="1" id="KW-0472">Membrane</keyword>
<evidence type="ECO:0000313" key="3">
    <source>
        <dbReference type="EMBL" id="RRR65369.1"/>
    </source>
</evidence>
<protein>
    <submittedName>
        <fullName evidence="3">DUF4126 domain-containing protein</fullName>
    </submittedName>
</protein>
<evidence type="ECO:0000313" key="4">
    <source>
        <dbReference type="Proteomes" id="UP000280307"/>
    </source>
</evidence>
<dbReference type="EMBL" id="RSAS01000960">
    <property type="protein sequence ID" value="RRR65369.1"/>
    <property type="molecule type" value="Genomic_DNA"/>
</dbReference>
<reference evidence="3 4" key="1">
    <citation type="submission" date="2018-12" db="EMBL/GenBank/DDBJ databases">
        <title>Genome Sequence of Candidatus Viridilinea halotolerans isolated from saline sulfide-rich spring.</title>
        <authorList>
            <person name="Grouzdev D.S."/>
            <person name="Burganskaya E.I."/>
            <person name="Krutkina M.S."/>
            <person name="Sukhacheva M.V."/>
            <person name="Gorlenko V.M."/>
        </authorList>
    </citation>
    <scope>NUCLEOTIDE SEQUENCE [LARGE SCALE GENOMIC DNA]</scope>
    <source>
        <strain evidence="3">Chok-6</strain>
    </source>
</reference>